<dbReference type="Proteomes" id="UP000515908">
    <property type="component" value="Chromosome 02"/>
</dbReference>
<dbReference type="AlphaFoldDB" id="A0A7G2C210"/>
<dbReference type="EMBL" id="LR877146">
    <property type="protein sequence ID" value="CAD2213689.1"/>
    <property type="molecule type" value="Genomic_DNA"/>
</dbReference>
<feature type="region of interest" description="Disordered" evidence="1">
    <location>
        <begin position="225"/>
        <end position="246"/>
    </location>
</feature>
<protein>
    <submittedName>
        <fullName evidence="2">Uncharacterized protein</fullName>
    </submittedName>
</protein>
<feature type="compositionally biased region" description="Polar residues" evidence="1">
    <location>
        <begin position="337"/>
        <end position="359"/>
    </location>
</feature>
<reference evidence="2 3" key="1">
    <citation type="submission" date="2020-08" db="EMBL/GenBank/DDBJ databases">
        <authorList>
            <person name="Newling K."/>
            <person name="Davey J."/>
            <person name="Forrester S."/>
        </authorList>
    </citation>
    <scope>NUCLEOTIDE SEQUENCE [LARGE SCALE GENOMIC DNA]</scope>
    <source>
        <strain evidence="3">Crithidia deanei Carvalho (ATCC PRA-265)</strain>
    </source>
</reference>
<feature type="compositionally biased region" description="Acidic residues" evidence="1">
    <location>
        <begin position="398"/>
        <end position="407"/>
    </location>
</feature>
<evidence type="ECO:0000313" key="2">
    <source>
        <dbReference type="EMBL" id="CAD2213689.1"/>
    </source>
</evidence>
<dbReference type="VEuPathDB" id="TriTrypDB:ADEAN_000113200"/>
<feature type="region of interest" description="Disordered" evidence="1">
    <location>
        <begin position="1"/>
        <end position="107"/>
    </location>
</feature>
<gene>
    <name evidence="2" type="ORF">ADEAN_000113200</name>
</gene>
<feature type="compositionally biased region" description="Acidic residues" evidence="1">
    <location>
        <begin position="93"/>
        <end position="104"/>
    </location>
</feature>
<proteinExistence type="predicted"/>
<sequence length="407" mass="45085">MGAEQSSHEGGHSTKSGGMSSLFPDPLSVHAAHYQAHPSRDGTGGGRSVSTLQRERDRRPAPQEETQATTAQRSHSTLRQRDHPTTQAPREEEREEGEEEEEELPREVGGVPIIVRVRPRRQRPHGIVELTHDDQHIRINFDKLPEIQEAEPPPPTAEELAALEEERNRVASPVYYGRQAYMDRCSPTSPNLKRFDSFVSHHVFFHSGASEASAGSFDGFSFSGRSPMKGPRRRGELSPDSPSGFVKLTHPNFEDYAHSVASSSVSEHLNYYHESSSGQGSGAATPPRRPPRESQREMDRSMSWVDDLGGAAHVDPTGSPPRAPLLDLPPRKKPKRSTNVNDSAVDNPNPSRASHTPPNLNEKKTKRGGQAKKESELKNSKTKSSVQNDDKWSSTSDEFFEDSDMDL</sequence>
<evidence type="ECO:0000313" key="3">
    <source>
        <dbReference type="Proteomes" id="UP000515908"/>
    </source>
</evidence>
<feature type="region of interest" description="Disordered" evidence="1">
    <location>
        <begin position="271"/>
        <end position="407"/>
    </location>
</feature>
<feature type="compositionally biased region" description="Basic and acidic residues" evidence="1">
    <location>
        <begin position="53"/>
        <end position="62"/>
    </location>
</feature>
<feature type="compositionally biased region" description="Basic and acidic residues" evidence="1">
    <location>
        <begin position="79"/>
        <end position="92"/>
    </location>
</feature>
<organism evidence="2 3">
    <name type="scientific">Angomonas deanei</name>
    <dbReference type="NCBI Taxonomy" id="59799"/>
    <lineage>
        <taxon>Eukaryota</taxon>
        <taxon>Discoba</taxon>
        <taxon>Euglenozoa</taxon>
        <taxon>Kinetoplastea</taxon>
        <taxon>Metakinetoplastina</taxon>
        <taxon>Trypanosomatida</taxon>
        <taxon>Trypanosomatidae</taxon>
        <taxon>Strigomonadinae</taxon>
        <taxon>Angomonas</taxon>
    </lineage>
</organism>
<feature type="compositionally biased region" description="Basic and acidic residues" evidence="1">
    <location>
        <begin position="1"/>
        <end position="12"/>
    </location>
</feature>
<feature type="compositionally biased region" description="Basic and acidic residues" evidence="1">
    <location>
        <begin position="290"/>
        <end position="300"/>
    </location>
</feature>
<name>A0A7G2C210_9TRYP</name>
<evidence type="ECO:0000256" key="1">
    <source>
        <dbReference type="SAM" id="MobiDB-lite"/>
    </source>
</evidence>
<accession>A0A7G2C210</accession>
<feature type="compositionally biased region" description="Polar residues" evidence="1">
    <location>
        <begin position="64"/>
        <end position="77"/>
    </location>
</feature>
<keyword evidence="3" id="KW-1185">Reference proteome</keyword>